<dbReference type="Proteomes" id="UP000504636">
    <property type="component" value="Unplaced"/>
</dbReference>
<organism evidence="4">
    <name type="scientific">Mytilinidion resinicola</name>
    <dbReference type="NCBI Taxonomy" id="574789"/>
    <lineage>
        <taxon>Eukaryota</taxon>
        <taxon>Fungi</taxon>
        <taxon>Dikarya</taxon>
        <taxon>Ascomycota</taxon>
        <taxon>Pezizomycotina</taxon>
        <taxon>Dothideomycetes</taxon>
        <taxon>Pleosporomycetidae</taxon>
        <taxon>Mytilinidiales</taxon>
        <taxon>Mytilinidiaceae</taxon>
        <taxon>Mytilinidion</taxon>
    </lineage>
</organism>
<dbReference type="RefSeq" id="XP_033576902.1">
    <property type="nucleotide sequence ID" value="XM_033717805.1"/>
</dbReference>
<feature type="transmembrane region" description="Helical" evidence="2">
    <location>
        <begin position="402"/>
        <end position="424"/>
    </location>
</feature>
<keyword evidence="2" id="KW-0472">Membrane</keyword>
<feature type="transmembrane region" description="Helical" evidence="2">
    <location>
        <begin position="46"/>
        <end position="68"/>
    </location>
</feature>
<dbReference type="PANTHER" id="PTHR35043">
    <property type="entry name" value="TRANSCRIPTION FACTOR DOMAIN-CONTAINING PROTEIN"/>
    <property type="match status" value="1"/>
</dbReference>
<evidence type="ECO:0000313" key="6">
    <source>
        <dbReference type="RefSeq" id="XP_033576902.1"/>
    </source>
</evidence>
<accession>A0A6A6YN19</accession>
<dbReference type="EMBL" id="MU003700">
    <property type="protein sequence ID" value="KAF2809938.1"/>
    <property type="molecule type" value="Genomic_DNA"/>
</dbReference>
<feature type="transmembrane region" description="Helical" evidence="2">
    <location>
        <begin position="276"/>
        <end position="295"/>
    </location>
</feature>
<feature type="transmembrane region" description="Helical" evidence="2">
    <location>
        <begin position="301"/>
        <end position="320"/>
    </location>
</feature>
<dbReference type="PANTHER" id="PTHR35043:SF7">
    <property type="entry name" value="TRANSCRIPTION FACTOR DOMAIN-CONTAINING PROTEIN"/>
    <property type="match status" value="1"/>
</dbReference>
<reference evidence="6" key="2">
    <citation type="submission" date="2020-04" db="EMBL/GenBank/DDBJ databases">
        <authorList>
            <consortium name="NCBI Genome Project"/>
        </authorList>
    </citation>
    <scope>NUCLEOTIDE SEQUENCE</scope>
    <source>
        <strain evidence="6">CBS 304.34</strain>
    </source>
</reference>
<dbReference type="OrthoDB" id="9451547at2759"/>
<feature type="signal peptide" evidence="3">
    <location>
        <begin position="1"/>
        <end position="20"/>
    </location>
</feature>
<evidence type="ECO:0000313" key="4">
    <source>
        <dbReference type="EMBL" id="KAF2809938.1"/>
    </source>
</evidence>
<feature type="compositionally biased region" description="Low complexity" evidence="1">
    <location>
        <begin position="199"/>
        <end position="212"/>
    </location>
</feature>
<gene>
    <name evidence="4 6" type="ORF">BDZ99DRAFT_442287</name>
</gene>
<dbReference type="AlphaFoldDB" id="A0A6A6YN19"/>
<name>A0A6A6YN19_9PEZI</name>
<feature type="chain" id="PRO_5044629206" evidence="3">
    <location>
        <begin position="21"/>
        <end position="505"/>
    </location>
</feature>
<dbReference type="GeneID" id="54458698"/>
<keyword evidence="2" id="KW-1133">Transmembrane helix</keyword>
<proteinExistence type="predicted"/>
<sequence length="505" mass="56463">MPNIITLFLVLALYVLLNRASPIPQDADDTPRWTFVPSPRTRGTNTILSTTCAALIASTWAALHLNILKQRLEGDRSGKHWAKTVFHDLASPMKWTAAAIIAPEALVGFAFSDWMHARKTESILRNYGKGDMQSWDRTQVHFANMGGFVFHNKEASQSSSRQARTAGLSSAIELTSMQSTGGAGSPSLSHQENETEAVSPTDSAPSSTSDTPGAEEVEYEPSTSMNREDFTVETVKIYLNATQILLAQEFGILKKPPQFSTAHIEDKSKNTPFAKIFLLLPIIVLAYIVIARLYSHLSVSQLELAVCTYGICTTFAYVFYWSKPQSVRVPEVSSRHQLRWIRPNDEHNLAIFGGTSFIHTNFFPPFGAGNNTRRKITDNILNDNVVGIFGIIFGTVLHNSDFASILIGTIFGALYCLGWNNVFPTATERWLWRASSVIVTSGLIPYAGANTYFTTNYRKSETHTDIRQKIGLYFLLSCYVLARVFLIWEMFWSLFYQPEETFESS</sequence>
<keyword evidence="2" id="KW-0812">Transmembrane</keyword>
<feature type="compositionally biased region" description="Polar residues" evidence="1">
    <location>
        <begin position="177"/>
        <end position="190"/>
    </location>
</feature>
<feature type="transmembrane region" description="Helical" evidence="2">
    <location>
        <begin position="470"/>
        <end position="495"/>
    </location>
</feature>
<evidence type="ECO:0000256" key="1">
    <source>
        <dbReference type="SAM" id="MobiDB-lite"/>
    </source>
</evidence>
<feature type="region of interest" description="Disordered" evidence="1">
    <location>
        <begin position="177"/>
        <end position="225"/>
    </location>
</feature>
<reference evidence="4 6" key="1">
    <citation type="journal article" date="2020" name="Stud. Mycol.">
        <title>101 Dothideomycetes genomes: a test case for predicting lifestyles and emergence of pathogens.</title>
        <authorList>
            <person name="Haridas S."/>
            <person name="Albert R."/>
            <person name="Binder M."/>
            <person name="Bloem J."/>
            <person name="Labutti K."/>
            <person name="Salamov A."/>
            <person name="Andreopoulos B."/>
            <person name="Baker S."/>
            <person name="Barry K."/>
            <person name="Bills G."/>
            <person name="Bluhm B."/>
            <person name="Cannon C."/>
            <person name="Castanera R."/>
            <person name="Culley D."/>
            <person name="Daum C."/>
            <person name="Ezra D."/>
            <person name="Gonzalez J."/>
            <person name="Henrissat B."/>
            <person name="Kuo A."/>
            <person name="Liang C."/>
            <person name="Lipzen A."/>
            <person name="Lutzoni F."/>
            <person name="Magnuson J."/>
            <person name="Mondo S."/>
            <person name="Nolan M."/>
            <person name="Ohm R."/>
            <person name="Pangilinan J."/>
            <person name="Park H.-J."/>
            <person name="Ramirez L."/>
            <person name="Alfaro M."/>
            <person name="Sun H."/>
            <person name="Tritt A."/>
            <person name="Yoshinaga Y."/>
            <person name="Zwiers L.-H."/>
            <person name="Turgeon B."/>
            <person name="Goodwin S."/>
            <person name="Spatafora J."/>
            <person name="Crous P."/>
            <person name="Grigoriev I."/>
        </authorList>
    </citation>
    <scope>NUCLEOTIDE SEQUENCE</scope>
    <source>
        <strain evidence="4 6">CBS 304.34</strain>
    </source>
</reference>
<reference evidence="6" key="3">
    <citation type="submission" date="2025-04" db="UniProtKB">
        <authorList>
            <consortium name="RefSeq"/>
        </authorList>
    </citation>
    <scope>IDENTIFICATION</scope>
    <source>
        <strain evidence="6">CBS 304.34</strain>
    </source>
</reference>
<protein>
    <submittedName>
        <fullName evidence="4 6">Uncharacterized protein</fullName>
    </submittedName>
</protein>
<evidence type="ECO:0000256" key="2">
    <source>
        <dbReference type="SAM" id="Phobius"/>
    </source>
</evidence>
<evidence type="ECO:0000256" key="3">
    <source>
        <dbReference type="SAM" id="SignalP"/>
    </source>
</evidence>
<evidence type="ECO:0000313" key="5">
    <source>
        <dbReference type="Proteomes" id="UP000504636"/>
    </source>
</evidence>
<keyword evidence="5" id="KW-1185">Reference proteome</keyword>
<keyword evidence="3" id="KW-0732">Signal</keyword>